<sequence length="65" mass="6904">MDSPVARPGSRDPGAKPVLDPRHLETLLDRAILTPSARRSGTDAGAIVDPSVMPDLPAPTRTHRP</sequence>
<feature type="region of interest" description="Disordered" evidence="1">
    <location>
        <begin position="1"/>
        <end position="65"/>
    </location>
</feature>
<accession>A0ABW4ETA4</accession>
<protein>
    <submittedName>
        <fullName evidence="2">Uncharacterized protein</fullName>
    </submittedName>
</protein>
<dbReference type="Proteomes" id="UP001597114">
    <property type="component" value="Unassembled WGS sequence"/>
</dbReference>
<feature type="compositionally biased region" description="Basic and acidic residues" evidence="1">
    <location>
        <begin position="9"/>
        <end position="28"/>
    </location>
</feature>
<dbReference type="EMBL" id="JBHUCO010000007">
    <property type="protein sequence ID" value="MFD1517220.1"/>
    <property type="molecule type" value="Genomic_DNA"/>
</dbReference>
<organism evidence="2 3">
    <name type="scientific">Pseudonocardia yunnanensis</name>
    <dbReference type="NCBI Taxonomy" id="58107"/>
    <lineage>
        <taxon>Bacteria</taxon>
        <taxon>Bacillati</taxon>
        <taxon>Actinomycetota</taxon>
        <taxon>Actinomycetes</taxon>
        <taxon>Pseudonocardiales</taxon>
        <taxon>Pseudonocardiaceae</taxon>
        <taxon>Pseudonocardia</taxon>
    </lineage>
</organism>
<comment type="caution">
    <text evidence="2">The sequence shown here is derived from an EMBL/GenBank/DDBJ whole genome shotgun (WGS) entry which is preliminary data.</text>
</comment>
<name>A0ABW4ETA4_9PSEU</name>
<gene>
    <name evidence="2" type="ORF">ACFSJD_06975</name>
</gene>
<reference evidence="3" key="1">
    <citation type="journal article" date="2019" name="Int. J. Syst. Evol. Microbiol.">
        <title>The Global Catalogue of Microorganisms (GCM) 10K type strain sequencing project: providing services to taxonomists for standard genome sequencing and annotation.</title>
        <authorList>
            <consortium name="The Broad Institute Genomics Platform"/>
            <consortium name="The Broad Institute Genome Sequencing Center for Infectious Disease"/>
            <person name="Wu L."/>
            <person name="Ma J."/>
        </authorList>
    </citation>
    <scope>NUCLEOTIDE SEQUENCE [LARGE SCALE GENOMIC DNA]</scope>
    <source>
        <strain evidence="3">CCM 7043</strain>
    </source>
</reference>
<evidence type="ECO:0000256" key="1">
    <source>
        <dbReference type="SAM" id="MobiDB-lite"/>
    </source>
</evidence>
<evidence type="ECO:0000313" key="3">
    <source>
        <dbReference type="Proteomes" id="UP001597114"/>
    </source>
</evidence>
<dbReference type="RefSeq" id="WP_344718969.1">
    <property type="nucleotide sequence ID" value="NZ_BAAAUS010000002.1"/>
</dbReference>
<keyword evidence="3" id="KW-1185">Reference proteome</keyword>
<proteinExistence type="predicted"/>
<evidence type="ECO:0000313" key="2">
    <source>
        <dbReference type="EMBL" id="MFD1517220.1"/>
    </source>
</evidence>